<dbReference type="STRING" id="45351.A7RTY2"/>
<evidence type="ECO:0000259" key="7">
    <source>
        <dbReference type="SMART" id="SM00014"/>
    </source>
</evidence>
<feature type="non-terminal residue" evidence="8">
    <location>
        <position position="1"/>
    </location>
</feature>
<feature type="transmembrane region" description="Helical" evidence="6">
    <location>
        <begin position="7"/>
        <end position="28"/>
    </location>
</feature>
<evidence type="ECO:0000256" key="1">
    <source>
        <dbReference type="ARBA" id="ARBA00004141"/>
    </source>
</evidence>
<dbReference type="GO" id="GO:0007165">
    <property type="term" value="P:signal transduction"/>
    <property type="evidence" value="ECO:0000318"/>
    <property type="project" value="GO_Central"/>
</dbReference>
<accession>A7RTY2</accession>
<dbReference type="EMBL" id="DS469538">
    <property type="protein sequence ID" value="EDO45164.1"/>
    <property type="molecule type" value="Genomic_DNA"/>
</dbReference>
<evidence type="ECO:0000256" key="3">
    <source>
        <dbReference type="ARBA" id="ARBA00022692"/>
    </source>
</evidence>
<dbReference type="InterPro" id="IPR036938">
    <property type="entry name" value="PAP2/HPO_sf"/>
</dbReference>
<evidence type="ECO:0000256" key="4">
    <source>
        <dbReference type="ARBA" id="ARBA00022989"/>
    </source>
</evidence>
<name>A7RTY2_NEMVE</name>
<evidence type="ECO:0000256" key="6">
    <source>
        <dbReference type="SAM" id="Phobius"/>
    </source>
</evidence>
<comment type="similarity">
    <text evidence="2">Belongs to the PA-phosphatase related phosphoesterase family.</text>
</comment>
<dbReference type="HOGENOM" id="CLU_021458_3_1_1"/>
<evidence type="ECO:0000256" key="2">
    <source>
        <dbReference type="ARBA" id="ARBA00008816"/>
    </source>
</evidence>
<dbReference type="Gene3D" id="1.20.144.10">
    <property type="entry name" value="Phosphatidic acid phosphatase type 2/haloperoxidase"/>
    <property type="match status" value="1"/>
</dbReference>
<dbReference type="Pfam" id="PF01569">
    <property type="entry name" value="PAP2"/>
    <property type="match status" value="1"/>
</dbReference>
<dbReference type="SMART" id="SM00014">
    <property type="entry name" value="acidPPc"/>
    <property type="match status" value="1"/>
</dbReference>
<dbReference type="GO" id="GO:0006644">
    <property type="term" value="P:phospholipid metabolic process"/>
    <property type="evidence" value="ECO:0000318"/>
    <property type="project" value="GO_Central"/>
</dbReference>
<feature type="transmembrane region" description="Helical" evidence="6">
    <location>
        <begin position="166"/>
        <end position="182"/>
    </location>
</feature>
<evidence type="ECO:0000313" key="8">
    <source>
        <dbReference type="EMBL" id="EDO45164.1"/>
    </source>
</evidence>
<keyword evidence="9" id="KW-1185">Reference proteome</keyword>
<comment type="subcellular location">
    <subcellularLocation>
        <location evidence="1">Membrane</location>
        <topology evidence="1">Multi-pass membrane protein</topology>
    </subcellularLocation>
</comment>
<feature type="transmembrane region" description="Helical" evidence="6">
    <location>
        <begin position="54"/>
        <end position="74"/>
    </location>
</feature>
<dbReference type="PANTHER" id="PTHR10165">
    <property type="entry name" value="LIPID PHOSPHATE PHOSPHATASE"/>
    <property type="match status" value="1"/>
</dbReference>
<feature type="domain" description="Phosphatidic acid phosphatase type 2/haloperoxidase" evidence="7">
    <location>
        <begin position="93"/>
        <end position="235"/>
    </location>
</feature>
<dbReference type="OMA" id="NQHRYIE"/>
<sequence>MSSSRQLFWTLDVVCFVVIGLADLLLHATKLEPSNRGFFCDDESIKRPLRPEHVPTNVALAAGISVVVVAKLCMRQSTVYLLRFSCPRLCVILFMFVFGGIVTSLITDIGKLSVGRQRPYFLAVCKPDPLKINCTAGQYTEVSVCTGDKAEILEARLSFPSGHSSFAAYTMVFLSLYLEAIIPTRKTVLLKPFLQVSAISLGLLCALSRIFDYRHHWGDVLAGLAIGTLIAFYVV</sequence>
<feature type="transmembrane region" description="Helical" evidence="6">
    <location>
        <begin position="194"/>
        <end position="211"/>
    </location>
</feature>
<keyword evidence="4 6" id="KW-1133">Transmembrane helix</keyword>
<feature type="transmembrane region" description="Helical" evidence="6">
    <location>
        <begin position="86"/>
        <end position="106"/>
    </location>
</feature>
<feature type="transmembrane region" description="Helical" evidence="6">
    <location>
        <begin position="217"/>
        <end position="234"/>
    </location>
</feature>
<dbReference type="InterPro" id="IPR000326">
    <property type="entry name" value="PAP2/HPO"/>
</dbReference>
<dbReference type="SUPFAM" id="SSF48317">
    <property type="entry name" value="Acid phosphatase/Vanadium-dependent haloperoxidase"/>
    <property type="match status" value="1"/>
</dbReference>
<dbReference type="InterPro" id="IPR043216">
    <property type="entry name" value="PAP-like"/>
</dbReference>
<gene>
    <name evidence="8" type="ORF">NEMVEDRAFT_v1g93314</name>
</gene>
<dbReference type="GO" id="GO:0005886">
    <property type="term" value="C:plasma membrane"/>
    <property type="evidence" value="ECO:0000318"/>
    <property type="project" value="GO_Central"/>
</dbReference>
<dbReference type="eggNOG" id="KOG3030">
    <property type="taxonomic scope" value="Eukaryota"/>
</dbReference>
<keyword evidence="3 6" id="KW-0812">Transmembrane</keyword>
<dbReference type="Proteomes" id="UP000001593">
    <property type="component" value="Unassembled WGS sequence"/>
</dbReference>
<dbReference type="InParanoid" id="A7RTY2"/>
<keyword evidence="5 6" id="KW-0472">Membrane</keyword>
<protein>
    <recommendedName>
        <fullName evidence="7">Phosphatidic acid phosphatase type 2/haloperoxidase domain-containing protein</fullName>
    </recommendedName>
</protein>
<dbReference type="PANTHER" id="PTHR10165:SF103">
    <property type="entry name" value="PHOSPHOLIPID PHOSPHATASE HOMOLOG 1.2 HOMOLOG"/>
    <property type="match status" value="1"/>
</dbReference>
<dbReference type="CDD" id="cd03384">
    <property type="entry name" value="PAP2_wunen"/>
    <property type="match status" value="1"/>
</dbReference>
<reference evidence="8 9" key="1">
    <citation type="journal article" date="2007" name="Science">
        <title>Sea anemone genome reveals ancestral eumetazoan gene repertoire and genomic organization.</title>
        <authorList>
            <person name="Putnam N.H."/>
            <person name="Srivastava M."/>
            <person name="Hellsten U."/>
            <person name="Dirks B."/>
            <person name="Chapman J."/>
            <person name="Salamov A."/>
            <person name="Terry A."/>
            <person name="Shapiro H."/>
            <person name="Lindquist E."/>
            <person name="Kapitonov V.V."/>
            <person name="Jurka J."/>
            <person name="Genikhovich G."/>
            <person name="Grigoriev I.V."/>
            <person name="Lucas S.M."/>
            <person name="Steele R.E."/>
            <person name="Finnerty J.R."/>
            <person name="Technau U."/>
            <person name="Martindale M.Q."/>
            <person name="Rokhsar D.S."/>
        </authorList>
    </citation>
    <scope>NUCLEOTIDE SEQUENCE [LARGE SCALE GENOMIC DNA]</scope>
    <source>
        <strain evidence="9">CH2 X CH6</strain>
    </source>
</reference>
<evidence type="ECO:0000256" key="5">
    <source>
        <dbReference type="ARBA" id="ARBA00023136"/>
    </source>
</evidence>
<organism evidence="8 9">
    <name type="scientific">Nematostella vectensis</name>
    <name type="common">Starlet sea anemone</name>
    <dbReference type="NCBI Taxonomy" id="45351"/>
    <lineage>
        <taxon>Eukaryota</taxon>
        <taxon>Metazoa</taxon>
        <taxon>Cnidaria</taxon>
        <taxon>Anthozoa</taxon>
        <taxon>Hexacorallia</taxon>
        <taxon>Actiniaria</taxon>
        <taxon>Edwardsiidae</taxon>
        <taxon>Nematostella</taxon>
    </lineage>
</organism>
<dbReference type="AlphaFoldDB" id="A7RTY2"/>
<dbReference type="GO" id="GO:0046839">
    <property type="term" value="P:phospholipid dephosphorylation"/>
    <property type="evidence" value="ECO:0000318"/>
    <property type="project" value="GO_Central"/>
</dbReference>
<dbReference type="PhylomeDB" id="A7RTY2"/>
<proteinExistence type="inferred from homology"/>
<dbReference type="GO" id="GO:0008195">
    <property type="term" value="F:phosphatidate phosphatase activity"/>
    <property type="evidence" value="ECO:0000318"/>
    <property type="project" value="GO_Central"/>
</dbReference>
<evidence type="ECO:0000313" key="9">
    <source>
        <dbReference type="Proteomes" id="UP000001593"/>
    </source>
</evidence>